<comment type="caution">
    <text evidence="1">The sequence shown here is derived from an EMBL/GenBank/DDBJ whole genome shotgun (WGS) entry which is preliminary data.</text>
</comment>
<dbReference type="Proteomes" id="UP001207582">
    <property type="component" value="Unassembled WGS sequence"/>
</dbReference>
<dbReference type="RefSeq" id="WP_264771595.1">
    <property type="nucleotide sequence ID" value="NZ_JAPDOG010000005.1"/>
</dbReference>
<keyword evidence="2" id="KW-1185">Reference proteome</keyword>
<sequence length="250" mass="27533">MAGQACSLSGERGRRASSELPAVFVQRGTDMPDQNDQHAEALIAALAPKLIEAILPKIAESVEAQIGGIKKKNDELLGKLAEAKKPDPNASLDNLMAMLSKQEKERTMKNAGFIQDAAGNWILGGAQSEPGVYLSREDARNPVKYRAAKQEAEKRGVPLRVIETSEDPTRRNTGQPEIMKSTVFTFDDEHERVRYVRADMQTGSGIVQRRLAAEREGYTVKTFRNVEDLPEHAARKFTLMEQAANAGNES</sequence>
<accession>A0ABT3J1M0</accession>
<evidence type="ECO:0000313" key="1">
    <source>
        <dbReference type="EMBL" id="MCW3781536.1"/>
    </source>
</evidence>
<organism evidence="1 2">
    <name type="scientific">Defluviimonas salinarum</name>
    <dbReference type="NCBI Taxonomy" id="2992147"/>
    <lineage>
        <taxon>Bacteria</taxon>
        <taxon>Pseudomonadati</taxon>
        <taxon>Pseudomonadota</taxon>
        <taxon>Alphaproteobacteria</taxon>
        <taxon>Rhodobacterales</taxon>
        <taxon>Paracoccaceae</taxon>
        <taxon>Albidovulum</taxon>
    </lineage>
</organism>
<protein>
    <submittedName>
        <fullName evidence="1">Uncharacterized protein</fullName>
    </submittedName>
</protein>
<dbReference type="EMBL" id="JAPDOG010000005">
    <property type="protein sequence ID" value="MCW3781536.1"/>
    <property type="molecule type" value="Genomic_DNA"/>
</dbReference>
<name>A0ABT3J1M0_9RHOB</name>
<evidence type="ECO:0000313" key="2">
    <source>
        <dbReference type="Proteomes" id="UP001207582"/>
    </source>
</evidence>
<gene>
    <name evidence="1" type="ORF">OM960_08010</name>
</gene>
<proteinExistence type="predicted"/>
<reference evidence="1 2" key="1">
    <citation type="submission" date="2022-10" db="EMBL/GenBank/DDBJ databases">
        <title>Defluviimonas sp. CAU 1641 isolated from mud.</title>
        <authorList>
            <person name="Kim W."/>
        </authorList>
    </citation>
    <scope>NUCLEOTIDE SEQUENCE [LARGE SCALE GENOMIC DNA]</scope>
    <source>
        <strain evidence="1 2">CAU 1641</strain>
    </source>
</reference>